<evidence type="ECO:0000256" key="7">
    <source>
        <dbReference type="ARBA" id="ARBA00022763"/>
    </source>
</evidence>
<dbReference type="AlphaFoldDB" id="A0AA86J867"/>
<keyword evidence="10" id="KW-0411">Iron-sulfur</keyword>
<evidence type="ECO:0000256" key="3">
    <source>
        <dbReference type="ARBA" id="ARBA00012030"/>
    </source>
</evidence>
<dbReference type="SUPFAM" id="SSF52141">
    <property type="entry name" value="Uracil-DNA glycosylase-like"/>
    <property type="match status" value="1"/>
</dbReference>
<protein>
    <recommendedName>
        <fullName evidence="4">Type-4 uracil-DNA glycosylase</fullName>
        <ecNumber evidence="3">3.2.2.27</ecNumber>
    </recommendedName>
</protein>
<keyword evidence="9" id="KW-0408">Iron</keyword>
<name>A0AA86J867_9BURK</name>
<gene>
    <name evidence="13" type="ORF">RGQ30_18410</name>
</gene>
<dbReference type="KEGG" id="lto:RGQ30_18410"/>
<dbReference type="InterPro" id="IPR051536">
    <property type="entry name" value="UDG_Type-4/5"/>
</dbReference>
<evidence type="ECO:0000256" key="11">
    <source>
        <dbReference type="ARBA" id="ARBA00023204"/>
    </source>
</evidence>
<dbReference type="PANTHER" id="PTHR33693">
    <property type="entry name" value="TYPE-5 URACIL-DNA GLYCOSYLASE"/>
    <property type="match status" value="1"/>
</dbReference>
<organism evidence="13 14">
    <name type="scientific">Limnobacter thiooxidans</name>
    <dbReference type="NCBI Taxonomy" id="131080"/>
    <lineage>
        <taxon>Bacteria</taxon>
        <taxon>Pseudomonadati</taxon>
        <taxon>Pseudomonadota</taxon>
        <taxon>Betaproteobacteria</taxon>
        <taxon>Burkholderiales</taxon>
        <taxon>Burkholderiaceae</taxon>
        <taxon>Limnobacter</taxon>
    </lineage>
</organism>
<dbReference type="GO" id="GO:0046872">
    <property type="term" value="F:metal ion binding"/>
    <property type="evidence" value="ECO:0007669"/>
    <property type="project" value="UniProtKB-KW"/>
</dbReference>
<dbReference type="SMART" id="SM00986">
    <property type="entry name" value="UDG"/>
    <property type="match status" value="1"/>
</dbReference>
<dbReference type="PANTHER" id="PTHR33693:SF1">
    <property type="entry name" value="TYPE-4 URACIL-DNA GLYCOSYLASE"/>
    <property type="match status" value="1"/>
</dbReference>
<keyword evidence="6" id="KW-0479">Metal-binding</keyword>
<evidence type="ECO:0000313" key="14">
    <source>
        <dbReference type="Proteomes" id="UP001329151"/>
    </source>
</evidence>
<dbReference type="Pfam" id="PF03167">
    <property type="entry name" value="UDG"/>
    <property type="match status" value="1"/>
</dbReference>
<keyword evidence="5" id="KW-0004">4Fe-4S</keyword>
<dbReference type="GO" id="GO:0051539">
    <property type="term" value="F:4 iron, 4 sulfur cluster binding"/>
    <property type="evidence" value="ECO:0007669"/>
    <property type="project" value="UniProtKB-KW"/>
</dbReference>
<dbReference type="Gene3D" id="3.40.470.10">
    <property type="entry name" value="Uracil-DNA glycosylase-like domain"/>
    <property type="match status" value="1"/>
</dbReference>
<keyword evidence="8" id="KW-0378">Hydrolase</keyword>
<evidence type="ECO:0000256" key="6">
    <source>
        <dbReference type="ARBA" id="ARBA00022723"/>
    </source>
</evidence>
<comment type="catalytic activity">
    <reaction evidence="1">
        <text>Hydrolyzes single-stranded DNA or mismatched double-stranded DNA and polynucleotides, releasing free uracil.</text>
        <dbReference type="EC" id="3.2.2.27"/>
    </reaction>
</comment>
<keyword evidence="7" id="KW-0227">DNA damage</keyword>
<evidence type="ECO:0000256" key="1">
    <source>
        <dbReference type="ARBA" id="ARBA00001400"/>
    </source>
</evidence>
<evidence type="ECO:0000256" key="9">
    <source>
        <dbReference type="ARBA" id="ARBA00023004"/>
    </source>
</evidence>
<evidence type="ECO:0000256" key="4">
    <source>
        <dbReference type="ARBA" id="ARBA00019403"/>
    </source>
</evidence>
<dbReference type="RefSeq" id="WP_130556178.1">
    <property type="nucleotide sequence ID" value="NZ_AP028947.1"/>
</dbReference>
<sequence>MTKSNSKAELFHAMGLGPVWELKNLANTKAGEAVVPQAASSDLPSLDQLRSTVAACRACGLCETRTQTVFSDGVPYAPLMVVGEAPGAEEDASGLPFVGRAGQLLDRMLTAVGANRASDVYIANVLKCRPPGNRNPEVAEIEKCSPFVFQQIAVSQPKVLLLVGRFAIQTLLGSKKSVGELRGQLHHVTVQGRDIPAVVTYHPAYLLRRPEEKAKVWDDLLLLKQQDFTQGSA</sequence>
<evidence type="ECO:0000259" key="12">
    <source>
        <dbReference type="SMART" id="SM00986"/>
    </source>
</evidence>
<dbReference type="SMART" id="SM00987">
    <property type="entry name" value="UreE_C"/>
    <property type="match status" value="1"/>
</dbReference>
<keyword evidence="11" id="KW-0234">DNA repair</keyword>
<dbReference type="CDD" id="cd10030">
    <property type="entry name" value="UDG-F4_TTUDGA_SPO1dp_like"/>
    <property type="match status" value="1"/>
</dbReference>
<evidence type="ECO:0000256" key="5">
    <source>
        <dbReference type="ARBA" id="ARBA00022485"/>
    </source>
</evidence>
<dbReference type="InterPro" id="IPR005273">
    <property type="entry name" value="Ura-DNA_glyco_family4"/>
</dbReference>
<dbReference type="EC" id="3.2.2.27" evidence="3"/>
<dbReference type="Proteomes" id="UP001329151">
    <property type="component" value="Chromosome"/>
</dbReference>
<proteinExistence type="inferred from homology"/>
<comment type="similarity">
    <text evidence="2">Belongs to the uracil-DNA glycosylase (UDG) superfamily. Type 4 (UDGa) family.</text>
</comment>
<reference evidence="13 14" key="1">
    <citation type="submission" date="2023-10" db="EMBL/GenBank/DDBJ databases">
        <title>Complete Genome Sequence of Limnobacter thiooxidans CS-K2T, Isolated from freshwater lake sediments in Bavaria, Germany.</title>
        <authorList>
            <person name="Naruki M."/>
            <person name="Watanabe A."/>
            <person name="Warashina T."/>
            <person name="Morita T."/>
            <person name="Arakawa K."/>
        </authorList>
    </citation>
    <scope>NUCLEOTIDE SEQUENCE [LARGE SCALE GENOMIC DNA]</scope>
    <source>
        <strain evidence="13 14">CS-K2</strain>
    </source>
</reference>
<dbReference type="GO" id="GO:0006281">
    <property type="term" value="P:DNA repair"/>
    <property type="evidence" value="ECO:0007669"/>
    <property type="project" value="UniProtKB-KW"/>
</dbReference>
<keyword evidence="14" id="KW-1185">Reference proteome</keyword>
<dbReference type="NCBIfam" id="TIGR00758">
    <property type="entry name" value="UDG_fam4"/>
    <property type="match status" value="1"/>
</dbReference>
<evidence type="ECO:0000313" key="13">
    <source>
        <dbReference type="EMBL" id="BET26340.1"/>
    </source>
</evidence>
<accession>A0AA86J867</accession>
<feature type="domain" description="Uracil-DNA glycosylase-like" evidence="12">
    <location>
        <begin position="70"/>
        <end position="221"/>
    </location>
</feature>
<evidence type="ECO:0000256" key="2">
    <source>
        <dbReference type="ARBA" id="ARBA00006521"/>
    </source>
</evidence>
<dbReference type="InterPro" id="IPR036895">
    <property type="entry name" value="Uracil-DNA_glycosylase-like_sf"/>
</dbReference>
<dbReference type="InterPro" id="IPR005122">
    <property type="entry name" value="Uracil-DNA_glycosylase-like"/>
</dbReference>
<evidence type="ECO:0000256" key="10">
    <source>
        <dbReference type="ARBA" id="ARBA00023014"/>
    </source>
</evidence>
<evidence type="ECO:0000256" key="8">
    <source>
        <dbReference type="ARBA" id="ARBA00022801"/>
    </source>
</evidence>
<dbReference type="GO" id="GO:0004844">
    <property type="term" value="F:uracil DNA N-glycosylase activity"/>
    <property type="evidence" value="ECO:0007669"/>
    <property type="project" value="UniProtKB-EC"/>
</dbReference>
<dbReference type="EMBL" id="AP028947">
    <property type="protein sequence ID" value="BET26340.1"/>
    <property type="molecule type" value="Genomic_DNA"/>
</dbReference>